<accession>A0A0V1FRR1</accession>
<dbReference type="EMBL" id="JYDT01000039">
    <property type="protein sequence ID" value="KRY88715.1"/>
    <property type="molecule type" value="Genomic_DNA"/>
</dbReference>
<reference evidence="1 2" key="1">
    <citation type="submission" date="2015-01" db="EMBL/GenBank/DDBJ databases">
        <title>Evolution of Trichinella species and genotypes.</title>
        <authorList>
            <person name="Korhonen P.K."/>
            <person name="Edoardo P."/>
            <person name="Giuseppe L.R."/>
            <person name="Gasser R.B."/>
        </authorList>
    </citation>
    <scope>NUCLEOTIDE SEQUENCE [LARGE SCALE GENOMIC DNA]</scope>
    <source>
        <strain evidence="1">ISS470</strain>
    </source>
</reference>
<dbReference type="AlphaFoldDB" id="A0A0V1FRR1"/>
<proteinExistence type="predicted"/>
<sequence>MTITSAFAKLELIRTHRAAPLVIKEQLQTTEEHYRQIEAFQENIEVGLEVEGQSMAMGKRLKCLRRFIEGKAKARAFISEKQARAAPQESKKTDVALNVYLTCLEIPKFNGDVTRFHEIWDQFGTSVHRQPGTSGVTKLVSMQGCLTGTTLDTIEGWSALNQAYVQTLVWLCERFDWPMEQILLLDEIGWLSVSFRWYWARLRLESITVLTLVSSGAKDGLALTLAPFLIEQSLEGLPDRTVGSMLRRFTNTGNEGKPRVRDMVLVGDSGKPRGPWAVSVKFSLELMDSHRQLV</sequence>
<evidence type="ECO:0000313" key="2">
    <source>
        <dbReference type="Proteomes" id="UP000054995"/>
    </source>
</evidence>
<dbReference type="Proteomes" id="UP000054995">
    <property type="component" value="Unassembled WGS sequence"/>
</dbReference>
<evidence type="ECO:0000313" key="1">
    <source>
        <dbReference type="EMBL" id="KRY88715.1"/>
    </source>
</evidence>
<gene>
    <name evidence="1" type="ORF">T4D_11893</name>
</gene>
<protein>
    <submittedName>
        <fullName evidence="1">Uncharacterized protein</fullName>
    </submittedName>
</protein>
<name>A0A0V1FRR1_TRIPS</name>
<dbReference type="OrthoDB" id="7444419at2759"/>
<organism evidence="1 2">
    <name type="scientific">Trichinella pseudospiralis</name>
    <name type="common">Parasitic roundworm</name>
    <dbReference type="NCBI Taxonomy" id="6337"/>
    <lineage>
        <taxon>Eukaryota</taxon>
        <taxon>Metazoa</taxon>
        <taxon>Ecdysozoa</taxon>
        <taxon>Nematoda</taxon>
        <taxon>Enoplea</taxon>
        <taxon>Dorylaimia</taxon>
        <taxon>Trichinellida</taxon>
        <taxon>Trichinellidae</taxon>
        <taxon>Trichinella</taxon>
    </lineage>
</organism>
<keyword evidence="2" id="KW-1185">Reference proteome</keyword>
<comment type="caution">
    <text evidence="1">The sequence shown here is derived from an EMBL/GenBank/DDBJ whole genome shotgun (WGS) entry which is preliminary data.</text>
</comment>